<accession>A0A562V143</accession>
<comment type="caution">
    <text evidence="2">The sequence shown here is derived from an EMBL/GenBank/DDBJ whole genome shotgun (WGS) entry which is preliminary data.</text>
</comment>
<proteinExistence type="predicted"/>
<evidence type="ECO:0000313" key="2">
    <source>
        <dbReference type="EMBL" id="TWJ11571.1"/>
    </source>
</evidence>
<name>A0A562V143_9ACTN</name>
<dbReference type="InterPro" id="IPR029063">
    <property type="entry name" value="SAM-dependent_MTases_sf"/>
</dbReference>
<dbReference type="Proteomes" id="UP000321617">
    <property type="component" value="Unassembled WGS sequence"/>
</dbReference>
<evidence type="ECO:0000256" key="1">
    <source>
        <dbReference type="SAM" id="MobiDB-lite"/>
    </source>
</evidence>
<organism evidence="2 3">
    <name type="scientific">Stackebrandtia albiflava</name>
    <dbReference type="NCBI Taxonomy" id="406432"/>
    <lineage>
        <taxon>Bacteria</taxon>
        <taxon>Bacillati</taxon>
        <taxon>Actinomycetota</taxon>
        <taxon>Actinomycetes</taxon>
        <taxon>Glycomycetales</taxon>
        <taxon>Glycomycetaceae</taxon>
        <taxon>Stackebrandtia</taxon>
    </lineage>
</organism>
<dbReference type="SUPFAM" id="SSF53335">
    <property type="entry name" value="S-adenosyl-L-methionine-dependent methyltransferases"/>
    <property type="match status" value="1"/>
</dbReference>
<protein>
    <submittedName>
        <fullName evidence="2">Uncharacterized protein</fullName>
    </submittedName>
</protein>
<keyword evidence="3" id="KW-1185">Reference proteome</keyword>
<dbReference type="AlphaFoldDB" id="A0A562V143"/>
<evidence type="ECO:0000313" key="3">
    <source>
        <dbReference type="Proteomes" id="UP000321617"/>
    </source>
</evidence>
<reference evidence="2 3" key="1">
    <citation type="journal article" date="2013" name="Stand. Genomic Sci.">
        <title>Genomic Encyclopedia of Type Strains, Phase I: The one thousand microbial genomes (KMG-I) project.</title>
        <authorList>
            <person name="Kyrpides N.C."/>
            <person name="Woyke T."/>
            <person name="Eisen J.A."/>
            <person name="Garrity G."/>
            <person name="Lilburn T.G."/>
            <person name="Beck B.J."/>
            <person name="Whitman W.B."/>
            <person name="Hugenholtz P."/>
            <person name="Klenk H.P."/>
        </authorList>
    </citation>
    <scope>NUCLEOTIDE SEQUENCE [LARGE SCALE GENOMIC DNA]</scope>
    <source>
        <strain evidence="2 3">DSM 45044</strain>
    </source>
</reference>
<sequence length="258" mass="28337">MRPRGNITRGTTFPNRLRRLDRWLAPRVTGLLRPGTAPVVVDLGYGAHPVTTVEWFRRLSVGRPDLRMVGLEIDPERVAAAAAATVPGRLEFRLGGFELAGLRPRLVRAMNVLRQYPEPEAARAWHELAAGLAPGGRFVDGTCDEIGRVASWVLHDEARPLTLTLAADLASLESPAVLAERLPKALIHRNVPGEPVHALLAAAESAWRQAAGWQVFGPRDRWRRTLVTLQEAGWPVAEPPSRRRDGTLTVPWESVAPG</sequence>
<dbReference type="EMBL" id="VLLL01000006">
    <property type="protein sequence ID" value="TWJ11571.1"/>
    <property type="molecule type" value="Genomic_DNA"/>
</dbReference>
<gene>
    <name evidence="2" type="ORF">LX16_2296</name>
</gene>
<feature type="region of interest" description="Disordered" evidence="1">
    <location>
        <begin position="237"/>
        <end position="258"/>
    </location>
</feature>
<dbReference type="Gene3D" id="3.40.50.150">
    <property type="entry name" value="Vaccinia Virus protein VP39"/>
    <property type="match status" value="1"/>
</dbReference>